<evidence type="ECO:0008006" key="3">
    <source>
        <dbReference type="Google" id="ProtNLM"/>
    </source>
</evidence>
<proteinExistence type="predicted"/>
<accession>A0ABU4WS22</accession>
<protein>
    <recommendedName>
        <fullName evidence="3">Transposase</fullName>
    </recommendedName>
</protein>
<keyword evidence="2" id="KW-1185">Reference proteome</keyword>
<evidence type="ECO:0000313" key="1">
    <source>
        <dbReference type="EMBL" id="MDX8438841.1"/>
    </source>
</evidence>
<gene>
    <name evidence="1" type="ORF">RFM51_04490</name>
</gene>
<comment type="caution">
    <text evidence="1">The sequence shown here is derived from an EMBL/GenBank/DDBJ whole genome shotgun (WGS) entry which is preliminary data.</text>
</comment>
<sequence>MMRGIEIEIQRLVQSFEKQLVEGRMTAAALVDFKRRDVGRAIFGADRHGRIAGAG</sequence>
<dbReference type="RefSeq" id="WP_320212733.1">
    <property type="nucleotide sequence ID" value="NZ_JAVIIS010000004.1"/>
</dbReference>
<evidence type="ECO:0000313" key="2">
    <source>
        <dbReference type="Proteomes" id="UP001272097"/>
    </source>
</evidence>
<dbReference type="EMBL" id="JAVIIS010000004">
    <property type="protein sequence ID" value="MDX8438841.1"/>
    <property type="molecule type" value="Genomic_DNA"/>
</dbReference>
<reference evidence="1 2" key="1">
    <citation type="submission" date="2023-08" db="EMBL/GenBank/DDBJ databases">
        <title>Implementing the SeqCode for naming new Mesorhizobium species isolated from Vachellia karroo root nodules.</title>
        <authorList>
            <person name="Van Lill M."/>
        </authorList>
    </citation>
    <scope>NUCLEOTIDE SEQUENCE [LARGE SCALE GENOMIC DNA]</scope>
    <source>
        <strain evidence="1 2">VK3E</strain>
    </source>
</reference>
<name>A0ABU4WS22_9HYPH</name>
<dbReference type="Proteomes" id="UP001272097">
    <property type="component" value="Unassembled WGS sequence"/>
</dbReference>
<organism evidence="1 2">
    <name type="scientific">Mesorhizobium australafricanum</name>
    <dbReference type="NCBI Taxonomy" id="3072311"/>
    <lineage>
        <taxon>Bacteria</taxon>
        <taxon>Pseudomonadati</taxon>
        <taxon>Pseudomonadota</taxon>
        <taxon>Alphaproteobacteria</taxon>
        <taxon>Hyphomicrobiales</taxon>
        <taxon>Phyllobacteriaceae</taxon>
        <taxon>Mesorhizobium</taxon>
    </lineage>
</organism>